<dbReference type="GO" id="GO:0043190">
    <property type="term" value="C:ATP-binding cassette (ABC) transporter complex"/>
    <property type="evidence" value="ECO:0007669"/>
    <property type="project" value="InterPro"/>
</dbReference>
<evidence type="ECO:0000256" key="4">
    <source>
        <dbReference type="ARBA" id="ARBA00022729"/>
    </source>
</evidence>
<dbReference type="Gene3D" id="3.10.105.10">
    <property type="entry name" value="Dipeptide-binding Protein, Domain 3"/>
    <property type="match status" value="1"/>
</dbReference>
<dbReference type="GO" id="GO:0030288">
    <property type="term" value="C:outer membrane-bounded periplasmic space"/>
    <property type="evidence" value="ECO:0007669"/>
    <property type="project" value="UniProtKB-ARBA"/>
</dbReference>
<dbReference type="PANTHER" id="PTHR30290">
    <property type="entry name" value="PERIPLASMIC BINDING COMPONENT OF ABC TRANSPORTER"/>
    <property type="match status" value="1"/>
</dbReference>
<evidence type="ECO:0000256" key="2">
    <source>
        <dbReference type="ARBA" id="ARBA00005695"/>
    </source>
</evidence>
<keyword evidence="8" id="KW-1185">Reference proteome</keyword>
<dbReference type="STRING" id="1855383.SAMN05216548_10348"/>
<evidence type="ECO:0000313" key="8">
    <source>
        <dbReference type="Proteomes" id="UP000199647"/>
    </source>
</evidence>
<dbReference type="EMBL" id="FOFG01000003">
    <property type="protein sequence ID" value="SEQ19943.1"/>
    <property type="molecule type" value="Genomic_DNA"/>
</dbReference>
<feature type="domain" description="Solute-binding protein family 5" evidence="6">
    <location>
        <begin position="82"/>
        <end position="427"/>
    </location>
</feature>
<dbReference type="GO" id="GO:0015833">
    <property type="term" value="P:peptide transport"/>
    <property type="evidence" value="ECO:0007669"/>
    <property type="project" value="TreeGrafter"/>
</dbReference>
<organism evidence="7 8">
    <name type="scientific">Faunimonas pinastri</name>
    <dbReference type="NCBI Taxonomy" id="1855383"/>
    <lineage>
        <taxon>Bacteria</taxon>
        <taxon>Pseudomonadati</taxon>
        <taxon>Pseudomonadota</taxon>
        <taxon>Alphaproteobacteria</taxon>
        <taxon>Hyphomicrobiales</taxon>
        <taxon>Afifellaceae</taxon>
        <taxon>Faunimonas</taxon>
    </lineage>
</organism>
<dbReference type="InterPro" id="IPR000914">
    <property type="entry name" value="SBP_5_dom"/>
</dbReference>
<feature type="chain" id="PRO_5011440404" evidence="5">
    <location>
        <begin position="31"/>
        <end position="516"/>
    </location>
</feature>
<evidence type="ECO:0000259" key="6">
    <source>
        <dbReference type="Pfam" id="PF00496"/>
    </source>
</evidence>
<dbReference type="Gene3D" id="3.90.76.10">
    <property type="entry name" value="Dipeptide-binding Protein, Domain 1"/>
    <property type="match status" value="1"/>
</dbReference>
<dbReference type="PIRSF" id="PIRSF002741">
    <property type="entry name" value="MppA"/>
    <property type="match status" value="1"/>
</dbReference>
<keyword evidence="3" id="KW-0813">Transport</keyword>
<comment type="similarity">
    <text evidence="2">Belongs to the bacterial solute-binding protein 5 family.</text>
</comment>
<dbReference type="RefSeq" id="WP_092495673.1">
    <property type="nucleotide sequence ID" value="NZ_FOFG01000003.1"/>
</dbReference>
<dbReference type="OrthoDB" id="9803988at2"/>
<protein>
    <submittedName>
        <fullName evidence="7">Peptide/nickel transport system substrate-binding protein</fullName>
    </submittedName>
</protein>
<name>A0A1H9E3W2_9HYPH</name>
<dbReference type="PANTHER" id="PTHR30290:SF10">
    <property type="entry name" value="PERIPLASMIC OLIGOPEPTIDE-BINDING PROTEIN-RELATED"/>
    <property type="match status" value="1"/>
</dbReference>
<dbReference type="Proteomes" id="UP000199647">
    <property type="component" value="Unassembled WGS sequence"/>
</dbReference>
<dbReference type="Gene3D" id="3.40.190.10">
    <property type="entry name" value="Periplasmic binding protein-like II"/>
    <property type="match status" value="1"/>
</dbReference>
<accession>A0A1H9E3W2</accession>
<dbReference type="CDD" id="cd08503">
    <property type="entry name" value="PBP2_NikA_DppA_OppA_like_17"/>
    <property type="match status" value="1"/>
</dbReference>
<dbReference type="InterPro" id="IPR030678">
    <property type="entry name" value="Peptide/Ni-bd"/>
</dbReference>
<sequence length="516" mass="56676">MTYLMLKRRHVLMGLAALSAASALPRSAFAQGAAPKKGGTLRISHSTRIASLNVLTLSGPAEYPCIDMIYSGLTRIGADNKAHPDLATGWEASADAREFTFHLRPGVTFHDGTPFTADDVIATYQAILNPKIPAAARSVLNMIDKIEVVDPLTVKFTLKTPFADLPVSTAHANARIISKAALAGPIGNLETRANGTGPFKLETYDSARMVRLVRNEKYYVPGKPHLDAVEMMLFPDLAAETANFLSGSTDVMMTVQQADYQRIAGEAGVHAERVPSGRFACVVMRQDQKPWNDVRVRKALSMATDRDLLVEVILEGLGRPAYDSLVPPELQFATEKPAIAYDPEGARKLLAEAGYPNGIKATLVASDRPAIRAQTAIALKQTAAAGGFDLDIQTMPHDTYLASVWMKGPFYIGYWGMQPTIDATYNLLLTSDASYEDTNWKNKDFDKLIDEGRSTVEESKRAEIYKKAQDLELAETPYVVPFFEDVLTASRATTHDWSVSPMDRYFHVEDVWLDKA</sequence>
<comment type="subcellular location">
    <subcellularLocation>
        <location evidence="1">Periplasm</location>
    </subcellularLocation>
</comment>
<evidence type="ECO:0000313" key="7">
    <source>
        <dbReference type="EMBL" id="SEQ19943.1"/>
    </source>
</evidence>
<reference evidence="7 8" key="1">
    <citation type="submission" date="2016-10" db="EMBL/GenBank/DDBJ databases">
        <authorList>
            <person name="de Groot N.N."/>
        </authorList>
    </citation>
    <scope>NUCLEOTIDE SEQUENCE [LARGE SCALE GENOMIC DNA]</scope>
    <source>
        <strain evidence="7 8">A52C2</strain>
    </source>
</reference>
<evidence type="ECO:0000256" key="1">
    <source>
        <dbReference type="ARBA" id="ARBA00004418"/>
    </source>
</evidence>
<feature type="signal peptide" evidence="5">
    <location>
        <begin position="1"/>
        <end position="30"/>
    </location>
</feature>
<evidence type="ECO:0000256" key="5">
    <source>
        <dbReference type="SAM" id="SignalP"/>
    </source>
</evidence>
<dbReference type="PROSITE" id="PS51318">
    <property type="entry name" value="TAT"/>
    <property type="match status" value="1"/>
</dbReference>
<dbReference type="SUPFAM" id="SSF53850">
    <property type="entry name" value="Periplasmic binding protein-like II"/>
    <property type="match status" value="1"/>
</dbReference>
<proteinExistence type="inferred from homology"/>
<gene>
    <name evidence="7" type="ORF">SAMN05216548_10348</name>
</gene>
<dbReference type="GO" id="GO:1904680">
    <property type="term" value="F:peptide transmembrane transporter activity"/>
    <property type="evidence" value="ECO:0007669"/>
    <property type="project" value="TreeGrafter"/>
</dbReference>
<keyword evidence="4 5" id="KW-0732">Signal</keyword>
<dbReference type="AlphaFoldDB" id="A0A1H9E3W2"/>
<dbReference type="InterPro" id="IPR006311">
    <property type="entry name" value="TAT_signal"/>
</dbReference>
<dbReference type="InterPro" id="IPR039424">
    <property type="entry name" value="SBP_5"/>
</dbReference>
<dbReference type="Pfam" id="PF00496">
    <property type="entry name" value="SBP_bac_5"/>
    <property type="match status" value="1"/>
</dbReference>
<evidence type="ECO:0000256" key="3">
    <source>
        <dbReference type="ARBA" id="ARBA00022448"/>
    </source>
</evidence>